<keyword evidence="4 10" id="KW-0067">ATP-binding</keyword>
<feature type="transmembrane region" description="Helical" evidence="7">
    <location>
        <begin position="245"/>
        <end position="271"/>
    </location>
</feature>
<feature type="domain" description="ABC transporter" evidence="8">
    <location>
        <begin position="341"/>
        <end position="586"/>
    </location>
</feature>
<comment type="subcellular location">
    <subcellularLocation>
        <location evidence="1">Cell membrane</location>
        <topology evidence="1">Multi-pass membrane protein</topology>
    </subcellularLocation>
</comment>
<dbReference type="RefSeq" id="WP_380619864.1">
    <property type="nucleotide sequence ID" value="NZ_JBHSDK010000013.1"/>
</dbReference>
<dbReference type="SUPFAM" id="SSF52540">
    <property type="entry name" value="P-loop containing nucleoside triphosphate hydrolases"/>
    <property type="match status" value="1"/>
</dbReference>
<dbReference type="PROSITE" id="PS50929">
    <property type="entry name" value="ABC_TM1F"/>
    <property type="match status" value="1"/>
</dbReference>
<keyword evidence="2 7" id="KW-0812">Transmembrane</keyword>
<evidence type="ECO:0000256" key="2">
    <source>
        <dbReference type="ARBA" id="ARBA00022692"/>
    </source>
</evidence>
<evidence type="ECO:0000256" key="5">
    <source>
        <dbReference type="ARBA" id="ARBA00022989"/>
    </source>
</evidence>
<dbReference type="Gene3D" id="1.20.1560.10">
    <property type="entry name" value="ABC transporter type 1, transmembrane domain"/>
    <property type="match status" value="1"/>
</dbReference>
<sequence>MKERLSGLRAVIRLCYRTDPRDSRLQLALGILMALQVPALSYGGKLALDGILGGDAASAYTGAAILSVGVVLLAAIILAYIKVVFRLVGKCTRAGDRELMDLSTATASIDHFEQERYLDDLHRIREDRHYLAMGINWPAQWIRSLLVVTAGGLLLATIHPLMVLFPALAVFALYVGGKANKLQVAAQKATSPAERLRRALFEIGTRSEPAKELRTFGSARRVGEFHARQGAEVVAERNRAELKSVLWMSMEGLLSAAVMAGALAFGLYLAVDGRATAGDLAMLGSLLITVAGTSAQLVGMTALMARMGVVGRRIERLRGYVAERGAKEGGGPAPETLESGIALRDVSFSYPGAERPVLSGLDLDLPAGKVVALVGENGAGKTTVAKMLSGFLEPTGGEVLLDGEPLSEVAKTDWHSRIGATFQDHAKFEFTAAETVALGDLRDTSEERVRDAMRRTGTDDLLEDLPDGLDTRLGVRWENGVDLSGGQWQKLAIARGRMRRAPLLVVFDEPTAALDPQTEHRLFERFAEETRHGAHRGTVTVLISHRFSTVSMADLIVVLDSGRVAEAGTHEELVAAGGQYAELHALQSASYG</sequence>
<reference evidence="11" key="1">
    <citation type="journal article" date="2019" name="Int. J. Syst. Evol. Microbiol.">
        <title>The Global Catalogue of Microorganisms (GCM) 10K type strain sequencing project: providing services to taxonomists for standard genome sequencing and annotation.</title>
        <authorList>
            <consortium name="The Broad Institute Genomics Platform"/>
            <consortium name="The Broad Institute Genome Sequencing Center for Infectious Disease"/>
            <person name="Wu L."/>
            <person name="Ma J."/>
        </authorList>
    </citation>
    <scope>NUCLEOTIDE SEQUENCE [LARGE SCALE GENOMIC DNA]</scope>
    <source>
        <strain evidence="11">IBRC-M 10908</strain>
    </source>
</reference>
<organism evidence="10 11">
    <name type="scientific">Salininema proteolyticum</name>
    <dbReference type="NCBI Taxonomy" id="1607685"/>
    <lineage>
        <taxon>Bacteria</taxon>
        <taxon>Bacillati</taxon>
        <taxon>Actinomycetota</taxon>
        <taxon>Actinomycetes</taxon>
        <taxon>Glycomycetales</taxon>
        <taxon>Glycomycetaceae</taxon>
        <taxon>Salininema</taxon>
    </lineage>
</organism>
<feature type="transmembrane region" description="Helical" evidence="7">
    <location>
        <begin position="154"/>
        <end position="175"/>
    </location>
</feature>
<dbReference type="PANTHER" id="PTHR43394">
    <property type="entry name" value="ATP-DEPENDENT PERMEASE MDL1, MITOCHONDRIAL"/>
    <property type="match status" value="1"/>
</dbReference>
<dbReference type="Gene3D" id="3.40.50.300">
    <property type="entry name" value="P-loop containing nucleotide triphosphate hydrolases"/>
    <property type="match status" value="1"/>
</dbReference>
<dbReference type="PROSITE" id="PS50893">
    <property type="entry name" value="ABC_TRANSPORTER_2"/>
    <property type="match status" value="1"/>
</dbReference>
<dbReference type="GO" id="GO:0005524">
    <property type="term" value="F:ATP binding"/>
    <property type="evidence" value="ECO:0007669"/>
    <property type="project" value="UniProtKB-KW"/>
</dbReference>
<proteinExistence type="predicted"/>
<feature type="transmembrane region" description="Helical" evidence="7">
    <location>
        <begin position="59"/>
        <end position="81"/>
    </location>
</feature>
<dbReference type="EMBL" id="JBHSDK010000013">
    <property type="protein sequence ID" value="MFC4335280.1"/>
    <property type="molecule type" value="Genomic_DNA"/>
</dbReference>
<evidence type="ECO:0000259" key="9">
    <source>
        <dbReference type="PROSITE" id="PS50929"/>
    </source>
</evidence>
<evidence type="ECO:0000256" key="3">
    <source>
        <dbReference type="ARBA" id="ARBA00022741"/>
    </source>
</evidence>
<evidence type="ECO:0000256" key="6">
    <source>
        <dbReference type="ARBA" id="ARBA00023136"/>
    </source>
</evidence>
<keyword evidence="6 7" id="KW-0472">Membrane</keyword>
<evidence type="ECO:0000256" key="4">
    <source>
        <dbReference type="ARBA" id="ARBA00022840"/>
    </source>
</evidence>
<dbReference type="InterPro" id="IPR011527">
    <property type="entry name" value="ABC1_TM_dom"/>
</dbReference>
<evidence type="ECO:0000259" key="8">
    <source>
        <dbReference type="PROSITE" id="PS50893"/>
    </source>
</evidence>
<dbReference type="Pfam" id="PF00005">
    <property type="entry name" value="ABC_tran"/>
    <property type="match status" value="1"/>
</dbReference>
<dbReference type="PANTHER" id="PTHR43394:SF1">
    <property type="entry name" value="ATP-BINDING CASSETTE SUB-FAMILY B MEMBER 10, MITOCHONDRIAL"/>
    <property type="match status" value="1"/>
</dbReference>
<dbReference type="SMART" id="SM00382">
    <property type="entry name" value="AAA"/>
    <property type="match status" value="1"/>
</dbReference>
<dbReference type="Proteomes" id="UP001595823">
    <property type="component" value="Unassembled WGS sequence"/>
</dbReference>
<protein>
    <submittedName>
        <fullName evidence="10">ABC transporter ATP-binding protein</fullName>
    </submittedName>
</protein>
<dbReference type="SUPFAM" id="SSF90123">
    <property type="entry name" value="ABC transporter transmembrane region"/>
    <property type="match status" value="1"/>
</dbReference>
<feature type="transmembrane region" description="Helical" evidence="7">
    <location>
        <begin position="283"/>
        <end position="305"/>
    </location>
</feature>
<accession>A0ABV8TWX8</accession>
<keyword evidence="11" id="KW-1185">Reference proteome</keyword>
<evidence type="ECO:0000313" key="11">
    <source>
        <dbReference type="Proteomes" id="UP001595823"/>
    </source>
</evidence>
<comment type="caution">
    <text evidence="10">The sequence shown here is derived from an EMBL/GenBank/DDBJ whole genome shotgun (WGS) entry which is preliminary data.</text>
</comment>
<keyword evidence="5 7" id="KW-1133">Transmembrane helix</keyword>
<evidence type="ECO:0000256" key="1">
    <source>
        <dbReference type="ARBA" id="ARBA00004651"/>
    </source>
</evidence>
<feature type="domain" description="ABC transmembrane type-1" evidence="9">
    <location>
        <begin position="27"/>
        <end position="306"/>
    </location>
</feature>
<dbReference type="InterPro" id="IPR003593">
    <property type="entry name" value="AAA+_ATPase"/>
</dbReference>
<evidence type="ECO:0000256" key="7">
    <source>
        <dbReference type="SAM" id="Phobius"/>
    </source>
</evidence>
<dbReference type="InterPro" id="IPR039421">
    <property type="entry name" value="Type_1_exporter"/>
</dbReference>
<keyword evidence="3" id="KW-0547">Nucleotide-binding</keyword>
<dbReference type="InterPro" id="IPR036640">
    <property type="entry name" value="ABC1_TM_sf"/>
</dbReference>
<gene>
    <name evidence="10" type="ORF">ACFPET_08730</name>
</gene>
<name>A0ABV8TWX8_9ACTN</name>
<dbReference type="InterPro" id="IPR003439">
    <property type="entry name" value="ABC_transporter-like_ATP-bd"/>
</dbReference>
<evidence type="ECO:0000313" key="10">
    <source>
        <dbReference type="EMBL" id="MFC4335280.1"/>
    </source>
</evidence>
<dbReference type="InterPro" id="IPR027417">
    <property type="entry name" value="P-loop_NTPase"/>
</dbReference>